<evidence type="ECO:0000256" key="4">
    <source>
        <dbReference type="ARBA" id="ARBA00022730"/>
    </source>
</evidence>
<organism evidence="14 15">
    <name type="scientific">Desulfoluna limicola</name>
    <dbReference type="NCBI Taxonomy" id="2810562"/>
    <lineage>
        <taxon>Bacteria</taxon>
        <taxon>Pseudomonadati</taxon>
        <taxon>Thermodesulfobacteriota</taxon>
        <taxon>Desulfobacteria</taxon>
        <taxon>Desulfobacterales</taxon>
        <taxon>Desulfolunaceae</taxon>
        <taxon>Desulfoluna</taxon>
    </lineage>
</organism>
<comment type="cofactor">
    <cofactor evidence="10">
        <name>Zn(2+)</name>
        <dbReference type="ChEBI" id="CHEBI:29105"/>
    </cofactor>
    <text evidence="10">Binds 1 zinc ion per subunit.</text>
</comment>
<dbReference type="NCBIfam" id="TIGR00157">
    <property type="entry name" value="ribosome small subunit-dependent GTPase A"/>
    <property type="match status" value="1"/>
</dbReference>
<feature type="binding site" evidence="10">
    <location>
        <position position="321"/>
    </location>
    <ligand>
        <name>Zn(2+)</name>
        <dbReference type="ChEBI" id="CHEBI:29105"/>
    </ligand>
</feature>
<evidence type="ECO:0000256" key="6">
    <source>
        <dbReference type="ARBA" id="ARBA00022801"/>
    </source>
</evidence>
<dbReference type="SUPFAM" id="SSF52540">
    <property type="entry name" value="P-loop containing nucleoside triphosphate hydrolases"/>
    <property type="match status" value="1"/>
</dbReference>
<keyword evidence="3 10" id="KW-0479">Metal-binding</keyword>
<keyword evidence="15" id="KW-1185">Reference proteome</keyword>
<dbReference type="EC" id="3.6.1.-" evidence="10"/>
<keyword evidence="5 10" id="KW-0547">Nucleotide-binding</keyword>
<feature type="binding site" evidence="10">
    <location>
        <begin position="181"/>
        <end position="184"/>
    </location>
    <ligand>
        <name>GTP</name>
        <dbReference type="ChEBI" id="CHEBI:37565"/>
    </ligand>
</feature>
<keyword evidence="4 10" id="KW-0699">rRNA-binding</keyword>
<accession>A0ABM7PI25</accession>
<feature type="binding site" evidence="10">
    <location>
        <position position="319"/>
    </location>
    <ligand>
        <name>Zn(2+)</name>
        <dbReference type="ChEBI" id="CHEBI:29105"/>
    </ligand>
</feature>
<dbReference type="CDD" id="cd01854">
    <property type="entry name" value="YjeQ_EngC"/>
    <property type="match status" value="1"/>
</dbReference>
<evidence type="ECO:0000256" key="11">
    <source>
        <dbReference type="SAM" id="MobiDB-lite"/>
    </source>
</evidence>
<feature type="binding site" evidence="10">
    <location>
        <position position="314"/>
    </location>
    <ligand>
        <name>Zn(2+)</name>
        <dbReference type="ChEBI" id="CHEBI:29105"/>
    </ligand>
</feature>
<evidence type="ECO:0000256" key="3">
    <source>
        <dbReference type="ARBA" id="ARBA00022723"/>
    </source>
</evidence>
<dbReference type="Gene3D" id="1.10.40.50">
    <property type="entry name" value="Probable gtpase engc, domain 3"/>
    <property type="match status" value="1"/>
</dbReference>
<reference evidence="14 15" key="1">
    <citation type="submission" date="2021-02" db="EMBL/GenBank/DDBJ databases">
        <title>Complete genome of Desulfoluna sp. strain ASN36.</title>
        <authorList>
            <person name="Takahashi A."/>
            <person name="Kojima H."/>
            <person name="Fukui M."/>
        </authorList>
    </citation>
    <scope>NUCLEOTIDE SEQUENCE [LARGE SCALE GENOMIC DNA]</scope>
    <source>
        <strain evidence="14 15">ASN36</strain>
    </source>
</reference>
<gene>
    <name evidence="10 14" type="primary">rsgA</name>
    <name evidence="14" type="ORF">DSLASN_28750</name>
</gene>
<dbReference type="Pfam" id="PF03193">
    <property type="entry name" value="RsgA_GTPase"/>
    <property type="match status" value="1"/>
</dbReference>
<dbReference type="InterPro" id="IPR004881">
    <property type="entry name" value="Ribosome_biogen_GTPase_RsgA"/>
</dbReference>
<feature type="domain" description="EngC GTPase" evidence="12">
    <location>
        <begin position="142"/>
        <end position="289"/>
    </location>
</feature>
<feature type="binding site" evidence="10">
    <location>
        <position position="327"/>
    </location>
    <ligand>
        <name>Zn(2+)</name>
        <dbReference type="ChEBI" id="CHEBI:29105"/>
    </ligand>
</feature>
<sequence length="390" mass="42612">MGITMQNITIKPNTTQPSNTSETGKMSTQNHAHGLIALGWDPAHSPSPDRDPDGGKIVARVTGVRKNRFLVHDGQHEQLVTARGKLYQAGNKDLFPATGDWVLMNEGQIASVLPRKNALSRGASGQQGKKESGAVKNQVIATNLDRVFIVCGLDRDFSPRRIERYLTLVYNCGCTPVVLLTKADLHADPTSFVHETDSVAFGVPVHAISAINKEGMAPLAPYLEPGSTVALIGSSGAGKSTLVNALAGKEIQATKEVSHAVGKGVHTTTTRDLIRLPGGALLIDNPGIREIAFWDTDDNAQSTFPEIEALSEMCRFSDCTHTNEPGCRVLEACESGDVRRERLASYTKQKRELDYLALRETKSADRLEKERWKWVSLEMKQMKKSGKMQK</sequence>
<dbReference type="PROSITE" id="PS51721">
    <property type="entry name" value="G_CP"/>
    <property type="match status" value="1"/>
</dbReference>
<keyword evidence="9 10" id="KW-0342">GTP-binding</keyword>
<dbReference type="PANTHER" id="PTHR32120:SF10">
    <property type="entry name" value="SMALL RIBOSOMAL SUBUNIT BIOGENESIS GTPASE RSGA"/>
    <property type="match status" value="1"/>
</dbReference>
<keyword evidence="6 10" id="KW-0378">Hydrolase</keyword>
<keyword evidence="2 10" id="KW-0690">Ribosome biogenesis</keyword>
<dbReference type="EMBL" id="AP024488">
    <property type="protein sequence ID" value="BCS97243.1"/>
    <property type="molecule type" value="Genomic_DNA"/>
</dbReference>
<protein>
    <recommendedName>
        <fullName evidence="10">Small ribosomal subunit biogenesis GTPase RsgA</fullName>
        <ecNumber evidence="10">3.6.1.-</ecNumber>
    </recommendedName>
</protein>
<evidence type="ECO:0000313" key="15">
    <source>
        <dbReference type="Proteomes" id="UP001320148"/>
    </source>
</evidence>
<comment type="function">
    <text evidence="10">One of several proteins that assist in the late maturation steps of the functional core of the 30S ribosomal subunit. Helps release RbfA from mature subunits. May play a role in the assembly of ribosomal proteins into the subunit. Circularly permuted GTPase that catalyzes slow GTP hydrolysis, GTPase activity is stimulated by the 30S ribosomal subunit.</text>
</comment>
<feature type="binding site" evidence="10">
    <location>
        <begin position="233"/>
        <end position="241"/>
    </location>
    <ligand>
        <name>GTP</name>
        <dbReference type="ChEBI" id="CHEBI:37565"/>
    </ligand>
</feature>
<evidence type="ECO:0000256" key="1">
    <source>
        <dbReference type="ARBA" id="ARBA00022490"/>
    </source>
</evidence>
<evidence type="ECO:0000313" key="14">
    <source>
        <dbReference type="EMBL" id="BCS97243.1"/>
    </source>
</evidence>
<comment type="subunit">
    <text evidence="10">Monomer. Associates with 30S ribosomal subunit, binds 16S rRNA.</text>
</comment>
<name>A0ABM7PI25_9BACT</name>
<evidence type="ECO:0000256" key="7">
    <source>
        <dbReference type="ARBA" id="ARBA00022833"/>
    </source>
</evidence>
<feature type="domain" description="CP-type G" evidence="13">
    <location>
        <begin position="136"/>
        <end position="291"/>
    </location>
</feature>
<evidence type="ECO:0000256" key="8">
    <source>
        <dbReference type="ARBA" id="ARBA00022884"/>
    </source>
</evidence>
<evidence type="ECO:0000256" key="2">
    <source>
        <dbReference type="ARBA" id="ARBA00022517"/>
    </source>
</evidence>
<keyword evidence="7 10" id="KW-0862">Zinc</keyword>
<evidence type="ECO:0000256" key="9">
    <source>
        <dbReference type="ARBA" id="ARBA00023134"/>
    </source>
</evidence>
<dbReference type="Gene3D" id="3.40.50.300">
    <property type="entry name" value="P-loop containing nucleotide triphosphate hydrolases"/>
    <property type="match status" value="1"/>
</dbReference>
<evidence type="ECO:0000256" key="5">
    <source>
        <dbReference type="ARBA" id="ARBA00022741"/>
    </source>
</evidence>
<evidence type="ECO:0000256" key="10">
    <source>
        <dbReference type="HAMAP-Rule" id="MF_01820"/>
    </source>
</evidence>
<dbReference type="Proteomes" id="UP001320148">
    <property type="component" value="Chromosome"/>
</dbReference>
<comment type="similarity">
    <text evidence="10">Belongs to the TRAFAC class YlqF/YawG GTPase family. RsgA subfamily.</text>
</comment>
<proteinExistence type="inferred from homology"/>
<dbReference type="InterPro" id="IPR010914">
    <property type="entry name" value="RsgA_GTPase_dom"/>
</dbReference>
<dbReference type="InterPro" id="IPR030378">
    <property type="entry name" value="G_CP_dom"/>
</dbReference>
<comment type="subcellular location">
    <subcellularLocation>
        <location evidence="10">Cytoplasm</location>
    </subcellularLocation>
</comment>
<feature type="region of interest" description="Disordered" evidence="11">
    <location>
        <begin position="1"/>
        <end position="27"/>
    </location>
</feature>
<dbReference type="HAMAP" id="MF_01820">
    <property type="entry name" value="GTPase_RsgA"/>
    <property type="match status" value="1"/>
</dbReference>
<dbReference type="PROSITE" id="PS50936">
    <property type="entry name" value="ENGC_GTPASE"/>
    <property type="match status" value="1"/>
</dbReference>
<dbReference type="PANTHER" id="PTHR32120">
    <property type="entry name" value="SMALL RIBOSOMAL SUBUNIT BIOGENESIS GTPASE RSGA"/>
    <property type="match status" value="1"/>
</dbReference>
<keyword evidence="1 10" id="KW-0963">Cytoplasm</keyword>
<keyword evidence="8 10" id="KW-0694">RNA-binding</keyword>
<evidence type="ECO:0000259" key="12">
    <source>
        <dbReference type="PROSITE" id="PS50936"/>
    </source>
</evidence>
<dbReference type="InterPro" id="IPR027417">
    <property type="entry name" value="P-loop_NTPase"/>
</dbReference>
<evidence type="ECO:0000259" key="13">
    <source>
        <dbReference type="PROSITE" id="PS51721"/>
    </source>
</evidence>